<evidence type="ECO:0000313" key="1">
    <source>
        <dbReference type="EMBL" id="TWU00800.1"/>
    </source>
</evidence>
<dbReference type="OrthoDB" id="1413766at2"/>
<dbReference type="EMBL" id="SJPN01000005">
    <property type="protein sequence ID" value="TWU00800.1"/>
    <property type="molecule type" value="Genomic_DNA"/>
</dbReference>
<evidence type="ECO:0000313" key="2">
    <source>
        <dbReference type="Proteomes" id="UP000320176"/>
    </source>
</evidence>
<dbReference type="RefSeq" id="WP_146521358.1">
    <property type="nucleotide sequence ID" value="NZ_CP151726.1"/>
</dbReference>
<proteinExistence type="predicted"/>
<gene>
    <name evidence="1" type="ORF">Pla52n_41690</name>
</gene>
<sequence>MSNDTTNVLRDFDFCLAITQQTINRQISDLWDRWLRDSRLTEGTTLKVFPVSPLGKQSPLGIQAELAPLSVNFVVPNGKPGQVEVTMHLKSGEVTYANTSEPDDNGMPTIAKCSIQNWQYTFLAQLSQQQDSLDTLRNRSADAAASVQQALQKTGQPISHFEIESLLMDFTNLETQPSATKTWSPRTIPAGALQQASVCLNTILPQRAGKFLLGTIVRRNRAAGPTPTFAVTSTAVRVYQERADRDASTLNYVGMFSGHPMPSGIDAAFVRMSDNWVDSAAMWRANGQLAGVMAISRASFLDNHLIPMFSRALGVPAVPVGNGSWSFTNGQDRQHRTKDLVKRYHKTGFSYKLVVTPTPGTNQLRLTGRIASYYHYDAYTLDMGFLGGNDHTEWMYFNGHRDIASSVRLVEQNGGSGFHIRADIPNSGYFGGVVVDRNTVGGFAVVTNGLGSAGKALGLLGNSPEEILSSAMHQQLSGITQHLNQILQHLDLQLNHQTFVPPGGGEMNYSNVRFSHAGDLLCDAQYKR</sequence>
<comment type="caution">
    <text evidence="1">The sequence shown here is derived from an EMBL/GenBank/DDBJ whole genome shotgun (WGS) entry which is preliminary data.</text>
</comment>
<accession>A0A5C6AMB9</accession>
<organism evidence="1 2">
    <name type="scientific">Stieleria varia</name>
    <dbReference type="NCBI Taxonomy" id="2528005"/>
    <lineage>
        <taxon>Bacteria</taxon>
        <taxon>Pseudomonadati</taxon>
        <taxon>Planctomycetota</taxon>
        <taxon>Planctomycetia</taxon>
        <taxon>Pirellulales</taxon>
        <taxon>Pirellulaceae</taxon>
        <taxon>Stieleria</taxon>
    </lineage>
</organism>
<keyword evidence="2" id="KW-1185">Reference proteome</keyword>
<protein>
    <submittedName>
        <fullName evidence="1">Uncharacterized protein</fullName>
    </submittedName>
</protein>
<name>A0A5C6AMB9_9BACT</name>
<dbReference type="AlphaFoldDB" id="A0A5C6AMB9"/>
<reference evidence="1 2" key="1">
    <citation type="submission" date="2019-02" db="EMBL/GenBank/DDBJ databases">
        <title>Deep-cultivation of Planctomycetes and their phenomic and genomic characterization uncovers novel biology.</title>
        <authorList>
            <person name="Wiegand S."/>
            <person name="Jogler M."/>
            <person name="Boedeker C."/>
            <person name="Pinto D."/>
            <person name="Vollmers J."/>
            <person name="Rivas-Marin E."/>
            <person name="Kohn T."/>
            <person name="Peeters S.H."/>
            <person name="Heuer A."/>
            <person name="Rast P."/>
            <person name="Oberbeckmann S."/>
            <person name="Bunk B."/>
            <person name="Jeske O."/>
            <person name="Meyerdierks A."/>
            <person name="Storesund J.E."/>
            <person name="Kallscheuer N."/>
            <person name="Luecker S."/>
            <person name="Lage O.M."/>
            <person name="Pohl T."/>
            <person name="Merkel B.J."/>
            <person name="Hornburger P."/>
            <person name="Mueller R.-W."/>
            <person name="Bruemmer F."/>
            <person name="Labrenz M."/>
            <person name="Spormann A.M."/>
            <person name="Op Den Camp H."/>
            <person name="Overmann J."/>
            <person name="Amann R."/>
            <person name="Jetten M.S.M."/>
            <person name="Mascher T."/>
            <person name="Medema M.H."/>
            <person name="Devos D.P."/>
            <person name="Kaster A.-K."/>
            <person name="Ovreas L."/>
            <person name="Rohde M."/>
            <person name="Galperin M.Y."/>
            <person name="Jogler C."/>
        </authorList>
    </citation>
    <scope>NUCLEOTIDE SEQUENCE [LARGE SCALE GENOMIC DNA]</scope>
    <source>
        <strain evidence="1 2">Pla52n</strain>
    </source>
</reference>
<dbReference type="Proteomes" id="UP000320176">
    <property type="component" value="Unassembled WGS sequence"/>
</dbReference>